<protein>
    <submittedName>
        <fullName evidence="1">Uncharacterized protein</fullName>
    </submittedName>
</protein>
<evidence type="ECO:0000313" key="2">
    <source>
        <dbReference type="Proteomes" id="UP000199534"/>
    </source>
</evidence>
<dbReference type="AlphaFoldDB" id="A0A1I6FZV5"/>
<dbReference type="SUPFAM" id="SSF82171">
    <property type="entry name" value="DPP6 N-terminal domain-like"/>
    <property type="match status" value="1"/>
</dbReference>
<sequence>MQLRFLLLFLFGGILLGHSQDKTKIASEKYPVSYDFGEKYNDRYRYSNLMTFEEGESDNKILVRAYYTGLILKPKGYLIERYDSELQLIDEFNYKFRGADFLDGFTANGQIYLLFIEYDPERLSYIYTVHQSPVGSYDFKKKNLLVVPSVYVENPVEKNYFNRNFTSGFSTTILFDRDQRAFALSLHYKKRKDNQHRIIIYDYNMNPVFDQDFSGEIEDKNYAFEGFKMAPDFSAAYLVGKAYFKKRRFKAEERKFQYEVVKIAAGGTQTASYDLPGKFSEGMKPLWKNNSLYLVGFYADRRDNRYNGIDFIAIKPGTLEAVKRQHNPFSEQFMKDKFGTENEKVVKNLVFKDAQFTADGSLLFNAEEYFVTRSLESNASGGRVQKERFHYNDIVSIKLDADGKMLWARNINKTEVTQGDGAYASYTSFSKDGNTYFFICTAADNPRLLNNERLIFKQGLSRNRNVFLIRIDGQGQVSYEKIIDQEEARLPLMVSKPLICDDSDTVYFYAKRGSKKQLVAVKIQG</sequence>
<gene>
    <name evidence="1" type="ORF">SAMN04490243_0993</name>
</gene>
<accession>A0A1I6FZV5</accession>
<dbReference type="STRING" id="400055.SAMN04490243_0993"/>
<evidence type="ECO:0000313" key="1">
    <source>
        <dbReference type="EMBL" id="SFR35452.1"/>
    </source>
</evidence>
<keyword evidence="2" id="KW-1185">Reference proteome</keyword>
<reference evidence="1 2" key="1">
    <citation type="submission" date="2016-10" db="EMBL/GenBank/DDBJ databases">
        <authorList>
            <person name="de Groot N.N."/>
        </authorList>
    </citation>
    <scope>NUCLEOTIDE SEQUENCE [LARGE SCALE GENOMIC DNA]</scope>
    <source>
        <strain evidence="1 2">DSM 21019</strain>
    </source>
</reference>
<organism evidence="1 2">
    <name type="scientific">Robiginitalea myxolifaciens</name>
    <dbReference type="NCBI Taxonomy" id="400055"/>
    <lineage>
        <taxon>Bacteria</taxon>
        <taxon>Pseudomonadati</taxon>
        <taxon>Bacteroidota</taxon>
        <taxon>Flavobacteriia</taxon>
        <taxon>Flavobacteriales</taxon>
        <taxon>Flavobacteriaceae</taxon>
        <taxon>Robiginitalea</taxon>
    </lineage>
</organism>
<name>A0A1I6FZV5_9FLAO</name>
<proteinExistence type="predicted"/>
<dbReference type="Proteomes" id="UP000199534">
    <property type="component" value="Unassembled WGS sequence"/>
</dbReference>
<dbReference type="EMBL" id="FOYQ01000001">
    <property type="protein sequence ID" value="SFR35452.1"/>
    <property type="molecule type" value="Genomic_DNA"/>
</dbReference>